<evidence type="ECO:0000313" key="3">
    <source>
        <dbReference type="EMBL" id="SIM78590.1"/>
    </source>
</evidence>
<feature type="transmembrane region" description="Helical" evidence="2">
    <location>
        <begin position="454"/>
        <end position="476"/>
    </location>
</feature>
<name>A0A1N5W1K1_9ACTN</name>
<evidence type="ECO:0008006" key="5">
    <source>
        <dbReference type="Google" id="ProtNLM"/>
    </source>
</evidence>
<keyword evidence="2" id="KW-1133">Transmembrane helix</keyword>
<evidence type="ECO:0000256" key="1">
    <source>
        <dbReference type="SAM" id="MobiDB-lite"/>
    </source>
</evidence>
<protein>
    <recommendedName>
        <fullName evidence="5">Integral membrane protein</fullName>
    </recommendedName>
</protein>
<feature type="transmembrane region" description="Helical" evidence="2">
    <location>
        <begin position="128"/>
        <end position="147"/>
    </location>
</feature>
<feature type="transmembrane region" description="Helical" evidence="2">
    <location>
        <begin position="57"/>
        <end position="79"/>
    </location>
</feature>
<keyword evidence="4" id="KW-1185">Reference proteome</keyword>
<feature type="transmembrane region" description="Helical" evidence="2">
    <location>
        <begin position="256"/>
        <end position="287"/>
    </location>
</feature>
<keyword evidence="2" id="KW-0472">Membrane</keyword>
<dbReference type="EMBL" id="FSQT01000001">
    <property type="protein sequence ID" value="SIM78590.1"/>
    <property type="molecule type" value="Genomic_DNA"/>
</dbReference>
<gene>
    <name evidence="3" type="ORF">SAMN04489832_2026</name>
</gene>
<feature type="transmembrane region" description="Helical" evidence="2">
    <location>
        <begin position="299"/>
        <end position="323"/>
    </location>
</feature>
<accession>A0A1N5W1K1</accession>
<reference evidence="4" key="1">
    <citation type="submission" date="2016-12" db="EMBL/GenBank/DDBJ databases">
        <authorList>
            <person name="Varghese N."/>
            <person name="Submissions S."/>
        </authorList>
    </citation>
    <scope>NUCLEOTIDE SEQUENCE [LARGE SCALE GENOMIC DNA]</scope>
    <source>
        <strain evidence="4">DSM 45599</strain>
    </source>
</reference>
<proteinExistence type="predicted"/>
<organism evidence="3 4">
    <name type="scientific">Micromonospora cremea</name>
    <dbReference type="NCBI Taxonomy" id="709881"/>
    <lineage>
        <taxon>Bacteria</taxon>
        <taxon>Bacillati</taxon>
        <taxon>Actinomycetota</taxon>
        <taxon>Actinomycetes</taxon>
        <taxon>Micromonosporales</taxon>
        <taxon>Micromonosporaceae</taxon>
        <taxon>Micromonospora</taxon>
    </lineage>
</organism>
<dbReference type="STRING" id="709881.SAMN04489832_2026"/>
<feature type="transmembrane region" description="Helical" evidence="2">
    <location>
        <begin position="99"/>
        <end position="116"/>
    </location>
</feature>
<feature type="transmembrane region" description="Helical" evidence="2">
    <location>
        <begin position="488"/>
        <end position="504"/>
    </location>
</feature>
<keyword evidence="2" id="KW-0812">Transmembrane</keyword>
<feature type="transmembrane region" description="Helical" evidence="2">
    <location>
        <begin position="221"/>
        <end position="244"/>
    </location>
</feature>
<dbReference type="AlphaFoldDB" id="A0A1N5W1K1"/>
<feature type="region of interest" description="Disordered" evidence="1">
    <location>
        <begin position="1"/>
        <end position="31"/>
    </location>
</feature>
<evidence type="ECO:0000313" key="4">
    <source>
        <dbReference type="Proteomes" id="UP000185124"/>
    </source>
</evidence>
<evidence type="ECO:0000256" key="2">
    <source>
        <dbReference type="SAM" id="Phobius"/>
    </source>
</evidence>
<sequence length="531" mass="55027">MLTERLPPGHFLPSGDGPAVPPTESRLPPYRPVVMTSTTAPAAAPGRTPTRRWRGDVLVLGVELALLAAAVLVGALLNARGAGLHADAAPLYATWRPHLGWGSPAALLVAVAVVGWGARWARTARWSVLLVAAWLAAVAWTLSLALVDGWSAGLTRRLTPQAEYLHEVPRVTDIPAMLAGFTGRILDFQPDAWSTHTAGHPPGALLIFVWLDRVGLGGGTAAALACVLVGATVAVSVPVTLRALGAADAARAVTPFLVLLPGAVWVGASADGIFAAVVAAGLALLAVRGRATAAAGGALLGFALHLSYGFLLVGVLALAVLALRRTHRWGALFAACAGVLAVTAIFVASGFEWWEGYRLVVERYYQGWAADRPYGYWVWANLAALLLSAGPVLGPALRRVLLAARSQWPALRAALPGRAPAPLAGPAPGGPRFGPRAAASGWRAVGRLATPAAAAVRAAGPTVVLPLAAVVAVLGADLSGLSKAEVERIWLPFIVWLLVATARLPAGSRRWWLAGQAVTALAVNHLVWTVS</sequence>
<dbReference type="Proteomes" id="UP000185124">
    <property type="component" value="Unassembled WGS sequence"/>
</dbReference>
<feature type="transmembrane region" description="Helical" evidence="2">
    <location>
        <begin position="330"/>
        <end position="354"/>
    </location>
</feature>
<feature type="transmembrane region" description="Helical" evidence="2">
    <location>
        <begin position="374"/>
        <end position="397"/>
    </location>
</feature>